<evidence type="ECO:0000256" key="1">
    <source>
        <dbReference type="SAM" id="MobiDB-lite"/>
    </source>
</evidence>
<organism evidence="2 3">
    <name type="scientific">Lepraria neglecta</name>
    <dbReference type="NCBI Taxonomy" id="209136"/>
    <lineage>
        <taxon>Eukaryota</taxon>
        <taxon>Fungi</taxon>
        <taxon>Dikarya</taxon>
        <taxon>Ascomycota</taxon>
        <taxon>Pezizomycotina</taxon>
        <taxon>Lecanoromycetes</taxon>
        <taxon>OSLEUM clade</taxon>
        <taxon>Lecanoromycetidae</taxon>
        <taxon>Lecanorales</taxon>
        <taxon>Lecanorineae</taxon>
        <taxon>Stereocaulaceae</taxon>
        <taxon>Lepraria</taxon>
    </lineage>
</organism>
<comment type="caution">
    <text evidence="2">The sequence shown here is derived from an EMBL/GenBank/DDBJ whole genome shotgun (WGS) entry which is preliminary data.</text>
</comment>
<gene>
    <name evidence="2" type="ORF">OEA41_010220</name>
</gene>
<dbReference type="Proteomes" id="UP001276659">
    <property type="component" value="Unassembled WGS sequence"/>
</dbReference>
<dbReference type="AlphaFoldDB" id="A0AAE0DFD1"/>
<proteinExistence type="predicted"/>
<name>A0AAE0DFD1_9LECA</name>
<feature type="compositionally biased region" description="Basic and acidic residues" evidence="1">
    <location>
        <begin position="25"/>
        <end position="61"/>
    </location>
</feature>
<feature type="compositionally biased region" description="Low complexity" evidence="1">
    <location>
        <begin position="67"/>
        <end position="85"/>
    </location>
</feature>
<feature type="compositionally biased region" description="Basic and acidic residues" evidence="1">
    <location>
        <begin position="137"/>
        <end position="148"/>
    </location>
</feature>
<protein>
    <submittedName>
        <fullName evidence="2">Uncharacterized protein</fullName>
    </submittedName>
</protein>
<accession>A0AAE0DFD1</accession>
<evidence type="ECO:0000313" key="2">
    <source>
        <dbReference type="EMBL" id="KAK3167095.1"/>
    </source>
</evidence>
<dbReference type="EMBL" id="JASNWA010000011">
    <property type="protein sequence ID" value="KAK3167095.1"/>
    <property type="molecule type" value="Genomic_DNA"/>
</dbReference>
<evidence type="ECO:0000313" key="3">
    <source>
        <dbReference type="Proteomes" id="UP001276659"/>
    </source>
</evidence>
<keyword evidence="3" id="KW-1185">Reference proteome</keyword>
<feature type="region of interest" description="Disordered" evidence="1">
    <location>
        <begin position="1"/>
        <end position="148"/>
    </location>
</feature>
<reference evidence="2" key="1">
    <citation type="submission" date="2022-11" db="EMBL/GenBank/DDBJ databases">
        <title>Chromosomal genome sequence assembly and mating type (MAT) locus characterization of the leprose asexual lichenized fungus Lepraria neglecta (Nyl.) Erichsen.</title>
        <authorList>
            <person name="Allen J.L."/>
            <person name="Pfeffer B."/>
        </authorList>
    </citation>
    <scope>NUCLEOTIDE SEQUENCE</scope>
    <source>
        <strain evidence="2">Allen 5258</strain>
    </source>
</reference>
<sequence length="148" mass="16099">MNQAYGLVRKSRAGATDQQATTTSSKEDKKEEMMALKAEPKMQKYDHSTSGKELRQSDKASRSSALSKSTRFASVSSSSASGLENSPPPNSPQGPSYAIQRWLGQVPEEEPWRPDMELQSHGLGKKQVAGSLNNNNGDKDKNDAGSKR</sequence>